<proteinExistence type="predicted"/>
<dbReference type="EMBL" id="RCMV01000013">
    <property type="protein sequence ID" value="KAG3228608.1"/>
    <property type="molecule type" value="Genomic_DNA"/>
</dbReference>
<comment type="caution">
    <text evidence="4">The sequence shown here is derived from an EMBL/GenBank/DDBJ whole genome shotgun (WGS) entry which is preliminary data.</text>
</comment>
<protein>
    <submittedName>
        <fullName evidence="4">Uncharacterized protein</fullName>
    </submittedName>
</protein>
<dbReference type="OrthoDB" id="121340at2759"/>
<reference evidence="4 5" key="1">
    <citation type="submission" date="2018-01" db="EMBL/GenBank/DDBJ databases">
        <title>Draft genome of the strawberry crown rot pathogen Phytophthora cactorum.</title>
        <authorList>
            <person name="Armitage A.D."/>
            <person name="Lysoe E."/>
            <person name="Nellist C.F."/>
            <person name="Harrison R.J."/>
            <person name="Brurberg M.B."/>
        </authorList>
    </citation>
    <scope>NUCLEOTIDE SEQUENCE [LARGE SCALE GENOMIC DNA]</scope>
    <source>
        <strain evidence="4 5">10300</strain>
    </source>
</reference>
<evidence type="ECO:0000256" key="1">
    <source>
        <dbReference type="SAM" id="MobiDB-lite"/>
    </source>
</evidence>
<dbReference type="EMBL" id="MJFZ01000059">
    <property type="protein sequence ID" value="RAW39805.1"/>
    <property type="molecule type" value="Genomic_DNA"/>
</dbReference>
<gene>
    <name evidence="4" type="ORF">PC110_g3968</name>
    <name evidence="2" type="ORF">PC113_g2649</name>
    <name evidence="3" type="ORF">PC129_g853</name>
</gene>
<evidence type="ECO:0000313" key="4">
    <source>
        <dbReference type="EMBL" id="RAW39805.1"/>
    </source>
</evidence>
<name>A0A329ST45_9STRA</name>
<feature type="compositionally biased region" description="Acidic residues" evidence="1">
    <location>
        <begin position="29"/>
        <end position="40"/>
    </location>
</feature>
<evidence type="ECO:0000313" key="5">
    <source>
        <dbReference type="Proteomes" id="UP000251314"/>
    </source>
</evidence>
<feature type="region of interest" description="Disordered" evidence="1">
    <location>
        <begin position="1"/>
        <end position="83"/>
    </location>
</feature>
<dbReference type="Proteomes" id="UP000251314">
    <property type="component" value="Unassembled WGS sequence"/>
</dbReference>
<feature type="compositionally biased region" description="Basic and acidic residues" evidence="1">
    <location>
        <begin position="55"/>
        <end position="70"/>
    </location>
</feature>
<accession>A0A329ST45</accession>
<feature type="compositionally biased region" description="Polar residues" evidence="1">
    <location>
        <begin position="71"/>
        <end position="83"/>
    </location>
</feature>
<dbReference type="VEuPathDB" id="FungiDB:PC110_g3968"/>
<dbReference type="Proteomes" id="UP000735874">
    <property type="component" value="Unassembled WGS sequence"/>
</dbReference>
<evidence type="ECO:0000313" key="3">
    <source>
        <dbReference type="EMBL" id="KAG3228608.1"/>
    </source>
</evidence>
<reference evidence="2" key="2">
    <citation type="submission" date="2018-10" db="EMBL/GenBank/DDBJ databases">
        <title>Effector identification in a new, highly contiguous assembly of the strawberry crown rot pathogen Phytophthora cactorum.</title>
        <authorList>
            <person name="Armitage A.D."/>
            <person name="Nellist C.F."/>
            <person name="Bates H."/>
            <person name="Vickerstaff R.J."/>
            <person name="Harrison R.J."/>
        </authorList>
    </citation>
    <scope>NUCLEOTIDE SEQUENCE</scope>
    <source>
        <strain evidence="2">15-7</strain>
        <strain evidence="3">P421</strain>
    </source>
</reference>
<sequence>MKAENEAVGMSHSRRTPVNDDMETISGLEDGETAADDVEPSCESYATEGSILNRASDKDTQQNDTIDLKATKQSLHAPSSAGT</sequence>
<dbReference type="Proteomes" id="UP000760860">
    <property type="component" value="Unassembled WGS sequence"/>
</dbReference>
<dbReference type="AlphaFoldDB" id="A0A329ST45"/>
<dbReference type="EMBL" id="RCMG01000036">
    <property type="protein sequence ID" value="KAG2866681.1"/>
    <property type="molecule type" value="Genomic_DNA"/>
</dbReference>
<evidence type="ECO:0000313" key="2">
    <source>
        <dbReference type="EMBL" id="KAG2866681.1"/>
    </source>
</evidence>
<keyword evidence="5" id="KW-1185">Reference proteome</keyword>
<organism evidence="4 5">
    <name type="scientific">Phytophthora cactorum</name>
    <dbReference type="NCBI Taxonomy" id="29920"/>
    <lineage>
        <taxon>Eukaryota</taxon>
        <taxon>Sar</taxon>
        <taxon>Stramenopiles</taxon>
        <taxon>Oomycota</taxon>
        <taxon>Peronosporomycetes</taxon>
        <taxon>Peronosporales</taxon>
        <taxon>Peronosporaceae</taxon>
        <taxon>Phytophthora</taxon>
    </lineage>
</organism>